<name>A0ABD2NHN8_9CUCU</name>
<dbReference type="AlphaFoldDB" id="A0ABD2NHN8"/>
<organism evidence="2 3">
    <name type="scientific">Cryptolaemus montrouzieri</name>
    <dbReference type="NCBI Taxonomy" id="559131"/>
    <lineage>
        <taxon>Eukaryota</taxon>
        <taxon>Metazoa</taxon>
        <taxon>Ecdysozoa</taxon>
        <taxon>Arthropoda</taxon>
        <taxon>Hexapoda</taxon>
        <taxon>Insecta</taxon>
        <taxon>Pterygota</taxon>
        <taxon>Neoptera</taxon>
        <taxon>Endopterygota</taxon>
        <taxon>Coleoptera</taxon>
        <taxon>Polyphaga</taxon>
        <taxon>Cucujiformia</taxon>
        <taxon>Coccinelloidea</taxon>
        <taxon>Coccinellidae</taxon>
        <taxon>Scymninae</taxon>
        <taxon>Scymnini</taxon>
        <taxon>Cryptolaemus</taxon>
    </lineage>
</organism>
<reference evidence="2 3" key="1">
    <citation type="journal article" date="2021" name="BMC Biol.">
        <title>Horizontally acquired antibacterial genes associated with adaptive radiation of ladybird beetles.</title>
        <authorList>
            <person name="Li H.S."/>
            <person name="Tang X.F."/>
            <person name="Huang Y.H."/>
            <person name="Xu Z.Y."/>
            <person name="Chen M.L."/>
            <person name="Du X.Y."/>
            <person name="Qiu B.Y."/>
            <person name="Chen P.T."/>
            <person name="Zhang W."/>
            <person name="Slipinski A."/>
            <person name="Escalona H.E."/>
            <person name="Waterhouse R.M."/>
            <person name="Zwick A."/>
            <person name="Pang H."/>
        </authorList>
    </citation>
    <scope>NUCLEOTIDE SEQUENCE [LARGE SCALE GENOMIC DNA]</scope>
    <source>
        <strain evidence="2">SYSU2018</strain>
    </source>
</reference>
<protein>
    <submittedName>
        <fullName evidence="2">Uncharacterized protein</fullName>
    </submittedName>
</protein>
<evidence type="ECO:0000313" key="3">
    <source>
        <dbReference type="Proteomes" id="UP001516400"/>
    </source>
</evidence>
<keyword evidence="3" id="KW-1185">Reference proteome</keyword>
<dbReference type="Proteomes" id="UP001516400">
    <property type="component" value="Unassembled WGS sequence"/>
</dbReference>
<evidence type="ECO:0000313" key="2">
    <source>
        <dbReference type="EMBL" id="KAL3278124.1"/>
    </source>
</evidence>
<gene>
    <name evidence="2" type="ORF">HHI36_013469</name>
</gene>
<dbReference type="EMBL" id="JABFTP020000103">
    <property type="protein sequence ID" value="KAL3278124.1"/>
    <property type="molecule type" value="Genomic_DNA"/>
</dbReference>
<evidence type="ECO:0000256" key="1">
    <source>
        <dbReference type="SAM" id="MobiDB-lite"/>
    </source>
</evidence>
<feature type="compositionally biased region" description="Polar residues" evidence="1">
    <location>
        <begin position="10"/>
        <end position="20"/>
    </location>
</feature>
<comment type="caution">
    <text evidence="2">The sequence shown here is derived from an EMBL/GenBank/DDBJ whole genome shotgun (WGS) entry which is preliminary data.</text>
</comment>
<proteinExistence type="predicted"/>
<accession>A0ABD2NHN8</accession>
<sequence length="67" mass="7395">MWKVLKEVDSTSGEGFSSSMLGDDKFDVAEKLNRFFIDNIDELAGSIPAPLGSFADIHMGDEEQSIR</sequence>
<feature type="region of interest" description="Disordered" evidence="1">
    <location>
        <begin position="1"/>
        <end position="21"/>
    </location>
</feature>